<dbReference type="AlphaFoldDB" id="A0A7Y9ZA83"/>
<feature type="domain" description="DUF7793" evidence="1">
    <location>
        <begin position="17"/>
        <end position="126"/>
    </location>
</feature>
<dbReference type="InterPro" id="IPR056695">
    <property type="entry name" value="DUF7793"/>
</dbReference>
<name>A0A7Y9ZA83_9MICO</name>
<sequence>MSGDSTETAHPKFRISLRPDGIVYLTWAPGVAIGVEDAVAATEAIAGLGGGQRVLALICLGEGSTQDRPARLEFSRRDDLVTAAALVVRTPALRVMGNLFVNVNRPKTPIRVFDDEASAIAWLQEFTP</sequence>
<accession>A0A7Y9ZA83</accession>
<dbReference type="Gene3D" id="3.40.970.30">
    <property type="entry name" value="yp_829618.1 like domains"/>
    <property type="match status" value="1"/>
</dbReference>
<dbReference type="Pfam" id="PF25056">
    <property type="entry name" value="DUF7793"/>
    <property type="match status" value="1"/>
</dbReference>
<keyword evidence="3" id="KW-1185">Reference proteome</keyword>
<dbReference type="Proteomes" id="UP000547973">
    <property type="component" value="Unassembled WGS sequence"/>
</dbReference>
<proteinExistence type="predicted"/>
<evidence type="ECO:0000259" key="1">
    <source>
        <dbReference type="Pfam" id="PF25056"/>
    </source>
</evidence>
<protein>
    <recommendedName>
        <fullName evidence="1">DUF7793 domain-containing protein</fullName>
    </recommendedName>
</protein>
<evidence type="ECO:0000313" key="2">
    <source>
        <dbReference type="EMBL" id="NYI41466.1"/>
    </source>
</evidence>
<dbReference type="Gene3D" id="3.40.1680.10">
    <property type="entry name" value="yp_829618.1 domain like"/>
    <property type="match status" value="1"/>
</dbReference>
<dbReference type="RefSeq" id="WP_179397854.1">
    <property type="nucleotide sequence ID" value="NZ_JACBZO010000001.1"/>
</dbReference>
<comment type="caution">
    <text evidence="2">The sequence shown here is derived from an EMBL/GenBank/DDBJ whole genome shotgun (WGS) entry which is preliminary data.</text>
</comment>
<evidence type="ECO:0000313" key="3">
    <source>
        <dbReference type="Proteomes" id="UP000547973"/>
    </source>
</evidence>
<reference evidence="2 3" key="1">
    <citation type="submission" date="2020-07" db="EMBL/GenBank/DDBJ databases">
        <title>Sequencing the genomes of 1000 actinobacteria strains.</title>
        <authorList>
            <person name="Klenk H.-P."/>
        </authorList>
    </citation>
    <scope>NUCLEOTIDE SEQUENCE [LARGE SCALE GENOMIC DNA]</scope>
    <source>
        <strain evidence="2 3">DSM 19970</strain>
    </source>
</reference>
<gene>
    <name evidence="2" type="ORF">BKA03_001585</name>
</gene>
<dbReference type="EMBL" id="JACBZO010000001">
    <property type="protein sequence ID" value="NYI41466.1"/>
    <property type="molecule type" value="Genomic_DNA"/>
</dbReference>
<organism evidence="2 3">
    <name type="scientific">Demequina lutea</name>
    <dbReference type="NCBI Taxonomy" id="431489"/>
    <lineage>
        <taxon>Bacteria</taxon>
        <taxon>Bacillati</taxon>
        <taxon>Actinomycetota</taxon>
        <taxon>Actinomycetes</taxon>
        <taxon>Micrococcales</taxon>
        <taxon>Demequinaceae</taxon>
        <taxon>Demequina</taxon>
    </lineage>
</organism>